<comment type="caution">
    <text evidence="6">The sequence shown here is derived from an EMBL/GenBank/DDBJ whole genome shotgun (WGS) entry which is preliminary data.</text>
</comment>
<dbReference type="InterPro" id="IPR045569">
    <property type="entry name" value="Metalloprtase-TldD/E_C"/>
</dbReference>
<dbReference type="Gene3D" id="3.30.2290.10">
    <property type="entry name" value="PmbA/TldD superfamily"/>
    <property type="match status" value="1"/>
</dbReference>
<dbReference type="GO" id="GO:0008237">
    <property type="term" value="F:metallopeptidase activity"/>
    <property type="evidence" value="ECO:0007669"/>
    <property type="project" value="InterPro"/>
</dbReference>
<dbReference type="Pfam" id="PF01523">
    <property type="entry name" value="PmbA_TldD_1st"/>
    <property type="match status" value="1"/>
</dbReference>
<feature type="domain" description="Metalloprotease TldD/E central" evidence="5">
    <location>
        <begin position="122"/>
        <end position="226"/>
    </location>
</feature>
<name>A0A6B2JU92_9RHOB</name>
<proteinExistence type="inferred from homology"/>
<evidence type="ECO:0000313" key="7">
    <source>
        <dbReference type="Proteomes" id="UP000474757"/>
    </source>
</evidence>
<protein>
    <submittedName>
        <fullName evidence="6">TldD/PmbA family protein</fullName>
    </submittedName>
</protein>
<dbReference type="InterPro" id="IPR035068">
    <property type="entry name" value="TldD/PmbA_N"/>
</dbReference>
<evidence type="ECO:0000256" key="2">
    <source>
        <dbReference type="SAM" id="MobiDB-lite"/>
    </source>
</evidence>
<evidence type="ECO:0000256" key="1">
    <source>
        <dbReference type="ARBA" id="ARBA00005836"/>
    </source>
</evidence>
<accession>A0A6B2JU92</accession>
<feature type="domain" description="Metalloprotease TldD/E C-terminal" evidence="4">
    <location>
        <begin position="233"/>
        <end position="449"/>
    </location>
</feature>
<reference evidence="6 7" key="1">
    <citation type="submission" date="2020-02" db="EMBL/GenBank/DDBJ databases">
        <title>Pseudoroseicyclus tamarix, sp. nov., isolated from offshore sediment of a Tamarix chinensis forest.</title>
        <authorList>
            <person name="Gai Y."/>
        </authorList>
    </citation>
    <scope>NUCLEOTIDE SEQUENCE [LARGE SCALE GENOMIC DNA]</scope>
    <source>
        <strain evidence="6 7">CLL3-39</strain>
    </source>
</reference>
<dbReference type="PANTHER" id="PTHR43421:SF1">
    <property type="entry name" value="METALLOPROTEASE PMBA"/>
    <property type="match status" value="1"/>
</dbReference>
<dbReference type="InterPro" id="IPR036059">
    <property type="entry name" value="TldD/PmbA_sf"/>
</dbReference>
<dbReference type="SUPFAM" id="SSF111283">
    <property type="entry name" value="Putative modulator of DNA gyrase, PmbA/TldD"/>
    <property type="match status" value="1"/>
</dbReference>
<dbReference type="EMBL" id="JAAGAB010000003">
    <property type="protein sequence ID" value="NDV02107.1"/>
    <property type="molecule type" value="Genomic_DNA"/>
</dbReference>
<dbReference type="AlphaFoldDB" id="A0A6B2JU92"/>
<feature type="region of interest" description="Disordered" evidence="2">
    <location>
        <begin position="334"/>
        <end position="355"/>
    </location>
</feature>
<evidence type="ECO:0000259" key="5">
    <source>
        <dbReference type="Pfam" id="PF19290"/>
    </source>
</evidence>
<keyword evidence="7" id="KW-1185">Reference proteome</keyword>
<evidence type="ECO:0000313" key="6">
    <source>
        <dbReference type="EMBL" id="NDV02107.1"/>
    </source>
</evidence>
<dbReference type="Pfam" id="PF19289">
    <property type="entry name" value="PmbA_TldD_3rd"/>
    <property type="match status" value="1"/>
</dbReference>
<comment type="similarity">
    <text evidence="1">Belongs to the peptidase U62 family.</text>
</comment>
<dbReference type="Pfam" id="PF19290">
    <property type="entry name" value="PmbA_TldD_2nd"/>
    <property type="match status" value="1"/>
</dbReference>
<evidence type="ECO:0000259" key="3">
    <source>
        <dbReference type="Pfam" id="PF01523"/>
    </source>
</evidence>
<feature type="domain" description="Metalloprotease TldD/E N-terminal" evidence="3">
    <location>
        <begin position="27"/>
        <end position="91"/>
    </location>
</feature>
<gene>
    <name evidence="6" type="ORF">GZA08_14140</name>
</gene>
<dbReference type="InterPro" id="IPR047657">
    <property type="entry name" value="PmbA"/>
</dbReference>
<dbReference type="PANTHER" id="PTHR43421">
    <property type="entry name" value="METALLOPROTEASE PMBA"/>
    <property type="match status" value="1"/>
</dbReference>
<dbReference type="Proteomes" id="UP000474757">
    <property type="component" value="Unassembled WGS sequence"/>
</dbReference>
<dbReference type="InterPro" id="IPR002510">
    <property type="entry name" value="Metalloprtase-TldD/E_N"/>
</dbReference>
<evidence type="ECO:0000259" key="4">
    <source>
        <dbReference type="Pfam" id="PF19289"/>
    </source>
</evidence>
<dbReference type="GO" id="GO:0005829">
    <property type="term" value="C:cytosol"/>
    <property type="evidence" value="ECO:0007669"/>
    <property type="project" value="TreeGrafter"/>
</dbReference>
<organism evidence="6 7">
    <name type="scientific">Pseudoroseicyclus tamaricis</name>
    <dbReference type="NCBI Taxonomy" id="2705421"/>
    <lineage>
        <taxon>Bacteria</taxon>
        <taxon>Pseudomonadati</taxon>
        <taxon>Pseudomonadota</taxon>
        <taxon>Alphaproteobacteria</taxon>
        <taxon>Rhodobacterales</taxon>
        <taxon>Paracoccaceae</taxon>
        <taxon>Pseudoroseicyclus</taxon>
    </lineage>
</organism>
<dbReference type="RefSeq" id="WP_163894742.1">
    <property type="nucleotide sequence ID" value="NZ_JAAFYS010000003.1"/>
</dbReference>
<dbReference type="InterPro" id="IPR045570">
    <property type="entry name" value="Metalloprtase-TldD/E_cen_dom"/>
</dbReference>
<feature type="compositionally biased region" description="Low complexity" evidence="2">
    <location>
        <begin position="334"/>
        <end position="349"/>
    </location>
</feature>
<sequence length="450" mass="46601">MSGAVPSPAEIAEALLAAARSAGAEAADAVVIEERSSGIDVRAGKLEEAGRSESMQLGLRVFMGQRSAIASASDSRPDGFSGLAERAVAMASEAPEDPYAGLAGPDELSAARDAAGLDLDDPTEEPEPAALEDWARAMEGAATAASGIAQAEASASWGRSTLHLAASNGFSGGWSSTMSSLSCTAIGGEGLGMERDYDYDVRTHLGDLRGAEEIGARAAERALARLGPRKPPTGKATVLYDERVAGSLIGHLLQAINGAAIARGASWARGLMGEAVLPEGLDLLEEPHRPRVPGSRRFDAEGLPTADRALVEKGLLQSWLLDLSNARKLGLSSSANASRSARSGPSPSAHNLRLTPGSATREELLADMGTGLWVTSLIGATINPNTGDYSRGASGFWVENGEIAYPVSECTIAGSLPDMLRRIIPANDGREHTGRVIPSLMIERMSIAGA</sequence>
<dbReference type="GO" id="GO:0006508">
    <property type="term" value="P:proteolysis"/>
    <property type="evidence" value="ECO:0007669"/>
    <property type="project" value="InterPro"/>
</dbReference>